<feature type="binding site" evidence="11">
    <location>
        <position position="245"/>
    </location>
    <ligand>
        <name>substrate</name>
    </ligand>
</feature>
<dbReference type="Gene3D" id="3.90.850.10">
    <property type="entry name" value="Fumarylacetoacetase-like, C-terminal domain"/>
    <property type="match status" value="1"/>
</dbReference>
<dbReference type="EC" id="3.7.1.2" evidence="3 13"/>
<feature type="binding site" evidence="12">
    <location>
        <position position="258"/>
    </location>
    <ligand>
        <name>Mg(2+)</name>
        <dbReference type="ChEBI" id="CHEBI:18420"/>
    </ligand>
</feature>
<name>A0A507D0U0_9FUNG</name>
<evidence type="ECO:0000259" key="14">
    <source>
        <dbReference type="Pfam" id="PF01557"/>
    </source>
</evidence>
<comment type="similarity">
    <text evidence="2 13">Belongs to the FAH family.</text>
</comment>
<keyword evidence="8 13" id="KW-0828">Tyrosine catabolism</keyword>
<feature type="domain" description="Fumarylacetoacetase N-terminal" evidence="15">
    <location>
        <begin position="16"/>
        <end position="123"/>
    </location>
</feature>
<dbReference type="PANTHER" id="PTHR43069:SF2">
    <property type="entry name" value="FUMARYLACETOACETASE"/>
    <property type="match status" value="1"/>
</dbReference>
<keyword evidence="5 13" id="KW-0378">Hydrolase</keyword>
<dbReference type="GO" id="GO:0046872">
    <property type="term" value="F:metal ion binding"/>
    <property type="evidence" value="ECO:0007669"/>
    <property type="project" value="UniProtKB-UniRule"/>
</dbReference>
<evidence type="ECO:0000256" key="10">
    <source>
        <dbReference type="PIRSR" id="PIRSR605959-1"/>
    </source>
</evidence>
<dbReference type="GO" id="GO:0006572">
    <property type="term" value="P:L-tyrosine catabolic process"/>
    <property type="evidence" value="ECO:0007669"/>
    <property type="project" value="UniProtKB-UniRule"/>
</dbReference>
<dbReference type="Gene3D" id="2.30.30.230">
    <property type="entry name" value="Fumarylacetoacetase, N-terminal domain"/>
    <property type="match status" value="1"/>
</dbReference>
<sequence length="430" mass="46905">MAPSTIVPEGLDFGVQNIPFGVISTRSDPTPRPASVLGNHAIDLRAMAQAGLFNGPLFTNQLATQVFSHPTLNAFMGLTRPYWKDARNTIQALLTGADPRLKDESELRKAILIPLDQTQNHLPAFIGDYTDFYASKEHAHNAGVILRGPDNAMQPNWHHLPVAYHGRASSVVVSGTPIRRPNGLVGAMGSAPRYTASMKLDVELEMGFFIGGAPNALGTPVGVRDAEDRVFGFVLLNDWSARDIQAFEYIPLGPFLGKNFGTTISPWIVTIEALDEFRRPQPVQDPVPAAYLQDADCENACFNIDLEVHLKPSGGNELVKVVATNSKFLYWSPRQMIAHHTVNGCNLQPGDLCGTGTISGPNRGEYGSFMETSWNGRDTFDVQDGIKRTFLEDGDEVVFYGHAAPGIGFGECRGVILPALPLQQKFLHIT</sequence>
<comment type="caution">
    <text evidence="16">The sequence shown here is derived from an EMBL/GenBank/DDBJ whole genome shotgun (WGS) entry which is preliminary data.</text>
</comment>
<evidence type="ECO:0000313" key="17">
    <source>
        <dbReference type="Proteomes" id="UP000317494"/>
    </source>
</evidence>
<feature type="binding site" evidence="12">
    <location>
        <position position="238"/>
    </location>
    <ligand>
        <name>Mg(2+)</name>
        <dbReference type="ChEBI" id="CHEBI:18420"/>
    </ligand>
</feature>
<feature type="binding site" evidence="11">
    <location>
        <position position="249"/>
    </location>
    <ligand>
        <name>substrate</name>
    </ligand>
</feature>
<dbReference type="STRING" id="286115.A0A507D0U0"/>
<keyword evidence="4 12" id="KW-0479">Metal-binding</keyword>
<proteinExistence type="inferred from homology"/>
<evidence type="ECO:0000259" key="15">
    <source>
        <dbReference type="Pfam" id="PF09298"/>
    </source>
</evidence>
<evidence type="ECO:0000256" key="8">
    <source>
        <dbReference type="ARBA" id="ARBA00022878"/>
    </source>
</evidence>
<feature type="binding site" evidence="12">
    <location>
        <position position="131"/>
    </location>
    <ligand>
        <name>Ca(2+)</name>
        <dbReference type="ChEBI" id="CHEBI:29108"/>
    </ligand>
</feature>
<dbReference type="InterPro" id="IPR005959">
    <property type="entry name" value="Fumarylacetoacetase"/>
</dbReference>
<comment type="cofactor">
    <cofactor evidence="13">
        <name>Mg(2+)</name>
        <dbReference type="ChEBI" id="CHEBI:18420"/>
    </cofactor>
    <cofactor evidence="13">
        <name>Ca(2+)</name>
        <dbReference type="ChEBI" id="CHEBI:29108"/>
    </cofactor>
</comment>
<feature type="binding site" evidence="11">
    <location>
        <position position="147"/>
    </location>
    <ligand>
        <name>substrate</name>
    </ligand>
</feature>
<evidence type="ECO:0000256" key="1">
    <source>
        <dbReference type="ARBA" id="ARBA00004782"/>
    </source>
</evidence>
<dbReference type="GO" id="GO:0004334">
    <property type="term" value="F:fumarylacetoacetase activity"/>
    <property type="evidence" value="ECO:0007669"/>
    <property type="project" value="UniProtKB-UniRule"/>
</dbReference>
<evidence type="ECO:0000256" key="5">
    <source>
        <dbReference type="ARBA" id="ARBA00022801"/>
    </source>
</evidence>
<protein>
    <recommendedName>
        <fullName evidence="3 13">Fumarylacetoacetase</fullName>
        <ecNumber evidence="3 13">3.7.1.2</ecNumber>
    </recommendedName>
    <alternativeName>
        <fullName evidence="13">Fumarylacetoacetate hydrolase</fullName>
    </alternativeName>
</protein>
<keyword evidence="17" id="KW-1185">Reference proteome</keyword>
<dbReference type="InterPro" id="IPR036663">
    <property type="entry name" value="Fumarylacetoacetase_C_sf"/>
</dbReference>
<dbReference type="Pfam" id="PF09298">
    <property type="entry name" value="FAA_hydrolase_N"/>
    <property type="match status" value="1"/>
</dbReference>
<reference evidence="16 17" key="1">
    <citation type="journal article" date="2019" name="Sci. Rep.">
        <title>Comparative genomics of chytrid fungi reveal insights into the obligate biotrophic and pathogenic lifestyle of Synchytrium endobioticum.</title>
        <authorList>
            <person name="van de Vossenberg B.T.L.H."/>
            <person name="Warris S."/>
            <person name="Nguyen H.D.T."/>
            <person name="van Gent-Pelzer M.P.E."/>
            <person name="Joly D.L."/>
            <person name="van de Geest H.C."/>
            <person name="Bonants P.J.M."/>
            <person name="Smith D.S."/>
            <person name="Levesque C.A."/>
            <person name="van der Lee T.A.J."/>
        </authorList>
    </citation>
    <scope>NUCLEOTIDE SEQUENCE [LARGE SCALE GENOMIC DNA]</scope>
    <source>
        <strain evidence="16 17">MB42</strain>
    </source>
</reference>
<dbReference type="InterPro" id="IPR015377">
    <property type="entry name" value="Fumarylacetoacetase_N"/>
</dbReference>
<keyword evidence="7 12" id="KW-0460">Magnesium</keyword>
<dbReference type="GO" id="GO:0006559">
    <property type="term" value="P:L-phenylalanine catabolic process"/>
    <property type="evidence" value="ECO:0007669"/>
    <property type="project" value="UniProtKB-UniRule"/>
</dbReference>
<evidence type="ECO:0000256" key="12">
    <source>
        <dbReference type="PIRSR" id="PIRSR605959-3"/>
    </source>
</evidence>
<dbReference type="AlphaFoldDB" id="A0A507D0U0"/>
<dbReference type="EMBL" id="QEAN01000163">
    <property type="protein sequence ID" value="TPX44931.1"/>
    <property type="molecule type" value="Genomic_DNA"/>
</dbReference>
<dbReference type="PANTHER" id="PTHR43069">
    <property type="entry name" value="FUMARYLACETOACETASE"/>
    <property type="match status" value="1"/>
</dbReference>
<keyword evidence="9 13" id="KW-0585">Phenylalanine catabolism</keyword>
<dbReference type="SUPFAM" id="SSF56529">
    <property type="entry name" value="FAH"/>
    <property type="match status" value="1"/>
</dbReference>
<feature type="active site" description="Proton acceptor" evidence="10">
    <location>
        <position position="138"/>
    </location>
</feature>
<keyword evidence="6 12" id="KW-0106">Calcium</keyword>
<feature type="binding site" evidence="12">
    <location>
        <position position="238"/>
    </location>
    <ligand>
        <name>Ca(2+)</name>
        <dbReference type="ChEBI" id="CHEBI:29108"/>
    </ligand>
</feature>
<dbReference type="UniPathway" id="UPA00139">
    <property type="reaction ID" value="UER00341"/>
</dbReference>
<feature type="binding site" evidence="12">
    <location>
        <position position="205"/>
    </location>
    <ligand>
        <name>Ca(2+)</name>
        <dbReference type="ChEBI" id="CHEBI:29108"/>
    </ligand>
</feature>
<feature type="binding site" evidence="12">
    <location>
        <position position="262"/>
    </location>
    <ligand>
        <name>Mg(2+)</name>
        <dbReference type="ChEBI" id="CHEBI:18420"/>
    </ligand>
</feature>
<evidence type="ECO:0000256" key="4">
    <source>
        <dbReference type="ARBA" id="ARBA00022723"/>
    </source>
</evidence>
<dbReference type="NCBIfam" id="TIGR01266">
    <property type="entry name" value="fum_ac_acetase"/>
    <property type="match status" value="1"/>
</dbReference>
<dbReference type="SUPFAM" id="SSF63433">
    <property type="entry name" value="Fumarylacetoacetate hydrolase, FAH, N-terminal domain"/>
    <property type="match status" value="1"/>
</dbReference>
<organism evidence="16 17">
    <name type="scientific">Synchytrium endobioticum</name>
    <dbReference type="NCBI Taxonomy" id="286115"/>
    <lineage>
        <taxon>Eukaryota</taxon>
        <taxon>Fungi</taxon>
        <taxon>Fungi incertae sedis</taxon>
        <taxon>Chytridiomycota</taxon>
        <taxon>Chytridiomycota incertae sedis</taxon>
        <taxon>Chytridiomycetes</taxon>
        <taxon>Synchytriales</taxon>
        <taxon>Synchytriaceae</taxon>
        <taxon>Synchytrium</taxon>
    </lineage>
</organism>
<dbReference type="InterPro" id="IPR036462">
    <property type="entry name" value="Fumarylacetoacetase_N_sf"/>
</dbReference>
<comment type="catalytic activity">
    <reaction evidence="13">
        <text>4-fumarylacetoacetate + H2O = acetoacetate + fumarate + H(+)</text>
        <dbReference type="Rhea" id="RHEA:10244"/>
        <dbReference type="ChEBI" id="CHEBI:13705"/>
        <dbReference type="ChEBI" id="CHEBI:15377"/>
        <dbReference type="ChEBI" id="CHEBI:15378"/>
        <dbReference type="ChEBI" id="CHEBI:18034"/>
        <dbReference type="ChEBI" id="CHEBI:29806"/>
        <dbReference type="EC" id="3.7.1.2"/>
    </reaction>
</comment>
<dbReference type="VEuPathDB" id="FungiDB:SeMB42_g04174"/>
<dbReference type="Proteomes" id="UP000317494">
    <property type="component" value="Unassembled WGS sequence"/>
</dbReference>
<evidence type="ECO:0000256" key="13">
    <source>
        <dbReference type="RuleBase" id="RU366008"/>
    </source>
</evidence>
<feature type="binding site" evidence="11">
    <location>
        <position position="133"/>
    </location>
    <ligand>
        <name>substrate</name>
    </ligand>
</feature>
<accession>A0A507D0U0</accession>
<gene>
    <name evidence="16" type="ORF">SeMB42_g04174</name>
</gene>
<evidence type="ECO:0000313" key="16">
    <source>
        <dbReference type="EMBL" id="TPX44931.1"/>
    </source>
</evidence>
<dbReference type="Pfam" id="PF01557">
    <property type="entry name" value="FAA_hydrolase"/>
    <property type="match status" value="1"/>
</dbReference>
<evidence type="ECO:0000256" key="7">
    <source>
        <dbReference type="ARBA" id="ARBA00022842"/>
    </source>
</evidence>
<comment type="pathway">
    <text evidence="1 13">Amino-acid degradation; L-phenylalanine degradation; acetoacetate and fumarate from L-phenylalanine: step 6/6.</text>
</comment>
<dbReference type="GO" id="GO:1902000">
    <property type="term" value="P:homogentisate catabolic process"/>
    <property type="evidence" value="ECO:0007669"/>
    <property type="project" value="TreeGrafter"/>
</dbReference>
<evidence type="ECO:0000256" key="6">
    <source>
        <dbReference type="ARBA" id="ARBA00022837"/>
    </source>
</evidence>
<feature type="binding site" evidence="12">
    <location>
        <position position="203"/>
    </location>
    <ligand>
        <name>Ca(2+)</name>
        <dbReference type="ChEBI" id="CHEBI:29108"/>
    </ligand>
</feature>
<evidence type="ECO:0000256" key="3">
    <source>
        <dbReference type="ARBA" id="ARBA00012094"/>
    </source>
</evidence>
<evidence type="ECO:0000256" key="9">
    <source>
        <dbReference type="ARBA" id="ARBA00023232"/>
    </source>
</evidence>
<feature type="binding site" evidence="11">
    <location>
        <position position="357"/>
    </location>
    <ligand>
        <name>substrate</name>
    </ligand>
</feature>
<feature type="domain" description="Fumarylacetoacetase-like C-terminal" evidence="14">
    <location>
        <begin position="129"/>
        <end position="413"/>
    </location>
</feature>
<evidence type="ECO:0000256" key="11">
    <source>
        <dbReference type="PIRSR" id="PIRSR605959-2"/>
    </source>
</evidence>
<dbReference type="InterPro" id="IPR011234">
    <property type="entry name" value="Fumarylacetoacetase-like_C"/>
</dbReference>
<evidence type="ECO:0000256" key="2">
    <source>
        <dbReference type="ARBA" id="ARBA00010211"/>
    </source>
</evidence>